<dbReference type="Proteomes" id="UP000009149">
    <property type="component" value="Chromosome"/>
</dbReference>
<dbReference type="KEGG" id="min:Minf_0452"/>
<dbReference type="HOGENOM" id="CLU_3374605_0_0_0"/>
<evidence type="ECO:0000313" key="2">
    <source>
        <dbReference type="Proteomes" id="UP000009149"/>
    </source>
</evidence>
<evidence type="ECO:0000313" key="1">
    <source>
        <dbReference type="EMBL" id="ACD82510.1"/>
    </source>
</evidence>
<proteinExistence type="predicted"/>
<organism evidence="1 2">
    <name type="scientific">Methylacidiphilum infernorum (isolate V4)</name>
    <name type="common">Methylokorus infernorum (strain V4)</name>
    <dbReference type="NCBI Taxonomy" id="481448"/>
    <lineage>
        <taxon>Bacteria</taxon>
        <taxon>Pseudomonadati</taxon>
        <taxon>Verrucomicrobiota</taxon>
        <taxon>Methylacidiphilae</taxon>
        <taxon>Methylacidiphilales</taxon>
        <taxon>Methylacidiphilaceae</taxon>
        <taxon>Methylacidiphilum (ex Ratnadevi et al. 2023)</taxon>
    </lineage>
</organism>
<dbReference type="AlphaFoldDB" id="B3DYY8"/>
<accession>B3DYY8</accession>
<sequence length="34" mass="3770">MPRGNILVGIDTKPLVKVVIKLTQEVFFSQPFPG</sequence>
<protein>
    <submittedName>
        <fullName evidence="1">Uncharacterized protein</fullName>
    </submittedName>
</protein>
<name>B3DYY8_METI4</name>
<dbReference type="EMBL" id="CP000975">
    <property type="protein sequence ID" value="ACD82510.1"/>
    <property type="molecule type" value="Genomic_DNA"/>
</dbReference>
<gene>
    <name evidence="1" type="ordered locus">Minf_0452</name>
</gene>
<reference evidence="1 2" key="1">
    <citation type="journal article" date="2008" name="Biol. Direct">
        <title>Complete genome sequence of the extremely acidophilic methanotroph isolate V4, Methylacidiphilum infernorum, a representative of the bacterial phylum Verrucomicrobia.</title>
        <authorList>
            <person name="Hou S."/>
            <person name="Makarova K.S."/>
            <person name="Saw J.H."/>
            <person name="Senin P."/>
            <person name="Ly B.V."/>
            <person name="Zhou Z."/>
            <person name="Ren Y."/>
            <person name="Wang J."/>
            <person name="Galperin M.Y."/>
            <person name="Omelchenko M.V."/>
            <person name="Wolf Y.I."/>
            <person name="Yutin N."/>
            <person name="Koonin E.V."/>
            <person name="Stott M.B."/>
            <person name="Mountain B.W."/>
            <person name="Crowe M.A."/>
            <person name="Smirnova A.V."/>
            <person name="Dunfield P.F."/>
            <person name="Feng L."/>
            <person name="Wang L."/>
            <person name="Alam M."/>
        </authorList>
    </citation>
    <scope>NUCLEOTIDE SEQUENCE [LARGE SCALE GENOMIC DNA]</scope>
    <source>
        <strain evidence="2">Isolate V4</strain>
    </source>
</reference>
<dbReference type="STRING" id="481448.Minf_0452"/>